<sequence length="385" mass="43478">MKPIYPPNPTTKTRNIGPHYPQSTTPQYTSDLPLPPKPVLEDEFTKLDEELTRKVSSLRNLSIRIGDELREHNTLLSGMTGTFDRSEGFLRSTMSRVLGLGRHGSNPPRLITPGAHANNPAPRIGVYVLITFILISIILRVGDWSGSRDQTASKRRQHVYYHEGSQNSSEAYFVHLVTAIDLLVRLTPIQADSDLLISTDTSYDQLIKYLPAVHQAKCSLKNPLYVFNVSWDEFVEQVGSDAYQLFPYQSSSLGPEQIVLTREQHHDLMMQLPRPVLIVVQPYPDAYENHRFLLEIFPYRSTEPRYRDAQRAADKGSLTFEELTVRYATVPEGADYNEGDSGPNKPIDHTGSSQPGIIRNRFSDGLRSLEPIFNTLAEALFDVLL</sequence>
<dbReference type="AlphaFoldDB" id="A0A8J4WFG3"/>
<evidence type="ECO:0000313" key="11">
    <source>
        <dbReference type="EMBL" id="KAF5398124.1"/>
    </source>
</evidence>
<reference evidence="11" key="1">
    <citation type="submission" date="2019-05" db="EMBL/GenBank/DDBJ databases">
        <title>Annotation for the trematode Paragonimus heterotremus.</title>
        <authorList>
            <person name="Choi Y.-J."/>
        </authorList>
    </citation>
    <scope>NUCLEOTIDE SEQUENCE</scope>
    <source>
        <strain evidence="11">LC</strain>
    </source>
</reference>
<keyword evidence="6" id="KW-0333">Golgi apparatus</keyword>
<comment type="caution">
    <text evidence="11">The sequence shown here is derived from an EMBL/GenBank/DDBJ whole genome shotgun (WGS) entry which is preliminary data.</text>
</comment>
<dbReference type="InterPro" id="IPR000727">
    <property type="entry name" value="T_SNARE_dom"/>
</dbReference>
<evidence type="ECO:0000256" key="8">
    <source>
        <dbReference type="ARBA" id="ARBA00046280"/>
    </source>
</evidence>
<dbReference type="EMBL" id="LUCH01005383">
    <property type="protein sequence ID" value="KAF5398124.1"/>
    <property type="molecule type" value="Genomic_DNA"/>
</dbReference>
<dbReference type="SUPFAM" id="SSF58038">
    <property type="entry name" value="SNARE fusion complex"/>
    <property type="match status" value="1"/>
</dbReference>
<keyword evidence="3" id="KW-0812">Transmembrane</keyword>
<dbReference type="PROSITE" id="PS50192">
    <property type="entry name" value="T_SNARE"/>
    <property type="match status" value="1"/>
</dbReference>
<evidence type="ECO:0000256" key="1">
    <source>
        <dbReference type="ARBA" id="ARBA00004394"/>
    </source>
</evidence>
<dbReference type="GO" id="GO:0015031">
    <property type="term" value="P:protein transport"/>
    <property type="evidence" value="ECO:0007669"/>
    <property type="project" value="UniProtKB-KW"/>
</dbReference>
<feature type="region of interest" description="Disordered" evidence="9">
    <location>
        <begin position="1"/>
        <end position="34"/>
    </location>
</feature>
<evidence type="ECO:0000256" key="7">
    <source>
        <dbReference type="ARBA" id="ARBA00023136"/>
    </source>
</evidence>
<feature type="compositionally biased region" description="Polar residues" evidence="9">
    <location>
        <begin position="21"/>
        <end position="30"/>
    </location>
</feature>
<dbReference type="CDD" id="cd15853">
    <property type="entry name" value="SNARE_Bet1"/>
    <property type="match status" value="1"/>
</dbReference>
<keyword evidence="2" id="KW-0813">Transport</keyword>
<protein>
    <recommendedName>
        <fullName evidence="10">t-SNARE coiled-coil homology domain-containing protein</fullName>
    </recommendedName>
</protein>
<keyword evidence="12" id="KW-1185">Reference proteome</keyword>
<name>A0A8J4WFG3_9TREM</name>
<accession>A0A8J4WFG3</accession>
<dbReference type="Gene3D" id="1.20.5.110">
    <property type="match status" value="1"/>
</dbReference>
<evidence type="ECO:0000256" key="2">
    <source>
        <dbReference type="ARBA" id="ARBA00022448"/>
    </source>
</evidence>
<dbReference type="OrthoDB" id="6250638at2759"/>
<dbReference type="GO" id="GO:0000139">
    <property type="term" value="C:Golgi membrane"/>
    <property type="evidence" value="ECO:0007669"/>
    <property type="project" value="UniProtKB-SubCell"/>
</dbReference>
<keyword evidence="5" id="KW-1133">Transmembrane helix</keyword>
<evidence type="ECO:0000256" key="5">
    <source>
        <dbReference type="ARBA" id="ARBA00022989"/>
    </source>
</evidence>
<evidence type="ECO:0000313" key="12">
    <source>
        <dbReference type="Proteomes" id="UP000748531"/>
    </source>
</evidence>
<evidence type="ECO:0000256" key="4">
    <source>
        <dbReference type="ARBA" id="ARBA00022927"/>
    </source>
</evidence>
<organism evidence="11 12">
    <name type="scientific">Paragonimus heterotremus</name>
    <dbReference type="NCBI Taxonomy" id="100268"/>
    <lineage>
        <taxon>Eukaryota</taxon>
        <taxon>Metazoa</taxon>
        <taxon>Spiralia</taxon>
        <taxon>Lophotrochozoa</taxon>
        <taxon>Platyhelminthes</taxon>
        <taxon>Trematoda</taxon>
        <taxon>Digenea</taxon>
        <taxon>Plagiorchiida</taxon>
        <taxon>Troglotremata</taxon>
        <taxon>Troglotrematidae</taxon>
        <taxon>Paragonimus</taxon>
    </lineage>
</organism>
<feature type="region of interest" description="Disordered" evidence="9">
    <location>
        <begin position="331"/>
        <end position="356"/>
    </location>
</feature>
<evidence type="ECO:0000256" key="6">
    <source>
        <dbReference type="ARBA" id="ARBA00023034"/>
    </source>
</evidence>
<feature type="domain" description="T-SNARE coiled-coil homology" evidence="10">
    <location>
        <begin position="38"/>
        <end position="100"/>
    </location>
</feature>
<evidence type="ECO:0000256" key="3">
    <source>
        <dbReference type="ARBA" id="ARBA00022692"/>
    </source>
</evidence>
<gene>
    <name evidence="11" type="ORF">PHET_08739</name>
</gene>
<keyword evidence="4" id="KW-0653">Protein transport</keyword>
<keyword evidence="7" id="KW-0472">Membrane</keyword>
<evidence type="ECO:0000256" key="9">
    <source>
        <dbReference type="SAM" id="MobiDB-lite"/>
    </source>
</evidence>
<dbReference type="Proteomes" id="UP000748531">
    <property type="component" value="Unassembled WGS sequence"/>
</dbReference>
<dbReference type="InterPro" id="IPR039899">
    <property type="entry name" value="BET1_SNARE"/>
</dbReference>
<dbReference type="PANTHER" id="PTHR12791">
    <property type="entry name" value="GOLGI SNARE BET1-RELATED"/>
    <property type="match status" value="1"/>
</dbReference>
<evidence type="ECO:0000259" key="10">
    <source>
        <dbReference type="PROSITE" id="PS50192"/>
    </source>
</evidence>
<comment type="subcellular location">
    <subcellularLocation>
        <location evidence="8">Endomembrane system</location>
        <topology evidence="8">Single-pass type IV membrane protein</topology>
    </subcellularLocation>
    <subcellularLocation>
        <location evidence="1">Golgi apparatus membrane</location>
    </subcellularLocation>
</comment>
<proteinExistence type="predicted"/>